<dbReference type="EnsemblBacteria" id="AAC06606">
    <property type="protein sequence ID" value="AAC06606"/>
    <property type="gene ID" value="aq_288"/>
</dbReference>
<protein>
    <recommendedName>
        <fullName evidence="3">Gluconokinase</fullName>
    </recommendedName>
</protein>
<dbReference type="KEGG" id="aae:aq_288"/>
<name>O66641_AQUAE</name>
<proteinExistence type="predicted"/>
<dbReference type="InterPro" id="IPR052732">
    <property type="entry name" value="Cell-binding_unc_protein"/>
</dbReference>
<sequence length="322" mass="38336">MSKVLELAKELGAEVIQTHTSWVLLLKDVVYKIKKPVNFGFLDYSTLEKRKEMCYKEVELNRRLCPWVYIGVVPISEVKGKWVIENDENVVEYAVKMRRIPDEAILSNRLDKTTEEDLKKVAKVVADFHVRAKRVDEFGKMEVMKYNTDENFAQTEKYIGITISKEDYDFIKRKTNEFYEKHADIFEKRIKEGRIRDGHGDIRTEHVAFLEEGVCIFDCIEFNDRFRYGDVLNDMCFLSMELEYFGREYLARAYEEEYRRISKDPDFDLMLPFFKCYRAYVRGKVNSFLLDDPNLTQEEKEKAKERATKFFKLARTYAEMIK</sequence>
<dbReference type="EMBL" id="AE000657">
    <property type="protein sequence ID" value="AAC06606.1"/>
    <property type="molecule type" value="Genomic_DNA"/>
</dbReference>
<dbReference type="PATRIC" id="fig|224324.8.peg.239"/>
<dbReference type="HOGENOM" id="CLU_026771_0_0_0"/>
<accession>O66641</accession>
<reference evidence="1 2" key="1">
    <citation type="journal article" date="1998" name="Nature">
        <title>The complete genome of the hyperthermophilic bacterium Aquifex aeolicus.</title>
        <authorList>
            <person name="Deckert G."/>
            <person name="Warren P.V."/>
            <person name="Gaasterland T."/>
            <person name="Young W.G."/>
            <person name="Lenox A.L."/>
            <person name="Graham D.E."/>
            <person name="Overbeek R."/>
            <person name="Snead M.A."/>
            <person name="Keller M."/>
            <person name="Aujay M."/>
            <person name="Huber R."/>
            <person name="Feldman R.A."/>
            <person name="Short J.M."/>
            <person name="Olson G.J."/>
            <person name="Swanson R.V."/>
        </authorList>
    </citation>
    <scope>NUCLEOTIDE SEQUENCE [LARGE SCALE GENOMIC DNA]</scope>
    <source>
        <strain evidence="1 2">VF5</strain>
    </source>
</reference>
<dbReference type="PANTHER" id="PTHR43883">
    <property type="entry name" value="SLR0207 PROTEIN"/>
    <property type="match status" value="1"/>
</dbReference>
<dbReference type="eggNOG" id="COG2187">
    <property type="taxonomic scope" value="Bacteria"/>
</dbReference>
<dbReference type="RefSeq" id="WP_010880139.1">
    <property type="nucleotide sequence ID" value="NC_000918.1"/>
</dbReference>
<dbReference type="OrthoDB" id="9810277at2"/>
<dbReference type="SUPFAM" id="SSF56112">
    <property type="entry name" value="Protein kinase-like (PK-like)"/>
    <property type="match status" value="1"/>
</dbReference>
<dbReference type="AlphaFoldDB" id="O66641"/>
<gene>
    <name evidence="1" type="ordered locus">aq_288</name>
</gene>
<dbReference type="STRING" id="224324.aq_288"/>
<evidence type="ECO:0000313" key="1">
    <source>
        <dbReference type="EMBL" id="AAC06606.1"/>
    </source>
</evidence>
<keyword evidence="2" id="KW-1185">Reference proteome</keyword>
<dbReference type="InterPro" id="IPR011009">
    <property type="entry name" value="Kinase-like_dom_sf"/>
</dbReference>
<dbReference type="SMR" id="O66641"/>
<dbReference type="PIR" id="E70326">
    <property type="entry name" value="E70326"/>
</dbReference>
<dbReference type="Proteomes" id="UP000000798">
    <property type="component" value="Chromosome"/>
</dbReference>
<evidence type="ECO:0000313" key="2">
    <source>
        <dbReference type="Proteomes" id="UP000000798"/>
    </source>
</evidence>
<dbReference type="PANTHER" id="PTHR43883:SF1">
    <property type="entry name" value="GLUCONOKINASE"/>
    <property type="match status" value="1"/>
</dbReference>
<dbReference type="InParanoid" id="O66641"/>
<organism evidence="1 2">
    <name type="scientific">Aquifex aeolicus (strain VF5)</name>
    <dbReference type="NCBI Taxonomy" id="224324"/>
    <lineage>
        <taxon>Bacteria</taxon>
        <taxon>Pseudomonadati</taxon>
        <taxon>Aquificota</taxon>
        <taxon>Aquificia</taxon>
        <taxon>Aquificales</taxon>
        <taxon>Aquificaceae</taxon>
        <taxon>Aquifex</taxon>
    </lineage>
</organism>
<evidence type="ECO:0008006" key="3">
    <source>
        <dbReference type="Google" id="ProtNLM"/>
    </source>
</evidence>